<dbReference type="InterPro" id="IPR011711">
    <property type="entry name" value="GntR_C"/>
</dbReference>
<evidence type="ECO:0000256" key="3">
    <source>
        <dbReference type="ARBA" id="ARBA00023163"/>
    </source>
</evidence>
<evidence type="ECO:0000259" key="4">
    <source>
        <dbReference type="PROSITE" id="PS50949"/>
    </source>
</evidence>
<dbReference type="EMBL" id="CP042265">
    <property type="protein sequence ID" value="QDY71725.1"/>
    <property type="molecule type" value="Genomic_DNA"/>
</dbReference>
<evidence type="ECO:0000313" key="5">
    <source>
        <dbReference type="EMBL" id="QDY71725.1"/>
    </source>
</evidence>
<dbReference type="PANTHER" id="PTHR43537">
    <property type="entry name" value="TRANSCRIPTIONAL REGULATOR, GNTR FAMILY"/>
    <property type="match status" value="1"/>
</dbReference>
<keyword evidence="1" id="KW-0805">Transcription regulation</keyword>
<dbReference type="PROSITE" id="PS50949">
    <property type="entry name" value="HTH_GNTR"/>
    <property type="match status" value="1"/>
</dbReference>
<dbReference type="InterPro" id="IPR036388">
    <property type="entry name" value="WH-like_DNA-bd_sf"/>
</dbReference>
<dbReference type="Pfam" id="PF07729">
    <property type="entry name" value="FCD"/>
    <property type="match status" value="1"/>
</dbReference>
<dbReference type="AlphaFoldDB" id="A0A5B8IAV5"/>
<dbReference type="SMART" id="SM00895">
    <property type="entry name" value="FCD"/>
    <property type="match status" value="1"/>
</dbReference>
<dbReference type="InterPro" id="IPR000524">
    <property type="entry name" value="Tscrpt_reg_HTH_GntR"/>
</dbReference>
<gene>
    <name evidence="5" type="ORF">FPZ52_17870</name>
</gene>
<reference evidence="5 6" key="1">
    <citation type="submission" date="2019-07" db="EMBL/GenBank/DDBJ databases">
        <title>Litoreibacter alkalisoli sp. nov., isolated from saline-alkaline soil.</title>
        <authorList>
            <person name="Wang S."/>
            <person name="Xu L."/>
            <person name="Xing Y.-T."/>
            <person name="Sun J.-Q."/>
        </authorList>
    </citation>
    <scope>NUCLEOTIDE SEQUENCE [LARGE SCALE GENOMIC DNA]</scope>
    <source>
        <strain evidence="5 6">LN3S51</strain>
        <plasmid evidence="5 6">unnamed4</plasmid>
    </source>
</reference>
<keyword evidence="6" id="KW-1185">Reference proteome</keyword>
<dbReference type="GO" id="GO:0003700">
    <property type="term" value="F:DNA-binding transcription factor activity"/>
    <property type="evidence" value="ECO:0007669"/>
    <property type="project" value="InterPro"/>
</dbReference>
<geneLocation type="plasmid" evidence="5 6">
    <name>unnamed4</name>
</geneLocation>
<dbReference type="CDD" id="cd07377">
    <property type="entry name" value="WHTH_GntR"/>
    <property type="match status" value="1"/>
</dbReference>
<dbReference type="Gene3D" id="1.10.10.10">
    <property type="entry name" value="Winged helix-like DNA-binding domain superfamily/Winged helix DNA-binding domain"/>
    <property type="match status" value="1"/>
</dbReference>
<dbReference type="InterPro" id="IPR008920">
    <property type="entry name" value="TF_FadR/GntR_C"/>
</dbReference>
<dbReference type="KEGG" id="lit:FPZ52_17870"/>
<evidence type="ECO:0000256" key="2">
    <source>
        <dbReference type="ARBA" id="ARBA00023125"/>
    </source>
</evidence>
<keyword evidence="2" id="KW-0238">DNA-binding</keyword>
<dbReference type="PRINTS" id="PR00035">
    <property type="entry name" value="HTHGNTR"/>
</dbReference>
<evidence type="ECO:0000256" key="1">
    <source>
        <dbReference type="ARBA" id="ARBA00023015"/>
    </source>
</evidence>
<dbReference type="Proteomes" id="UP000318483">
    <property type="component" value="Plasmid unnamed4"/>
</dbReference>
<dbReference type="GO" id="GO:0003677">
    <property type="term" value="F:DNA binding"/>
    <property type="evidence" value="ECO:0007669"/>
    <property type="project" value="UniProtKB-KW"/>
</dbReference>
<name>A0A5B8IAV5_9RHOB</name>
<evidence type="ECO:0000313" key="6">
    <source>
        <dbReference type="Proteomes" id="UP000318483"/>
    </source>
</evidence>
<dbReference type="SMART" id="SM00345">
    <property type="entry name" value="HTH_GNTR"/>
    <property type="match status" value="1"/>
</dbReference>
<dbReference type="InterPro" id="IPR036390">
    <property type="entry name" value="WH_DNA-bd_sf"/>
</dbReference>
<accession>A0A5B8IAV5</accession>
<dbReference type="OrthoDB" id="9028214at2"/>
<dbReference type="SUPFAM" id="SSF48008">
    <property type="entry name" value="GntR ligand-binding domain-like"/>
    <property type="match status" value="1"/>
</dbReference>
<organism evidence="5 6">
    <name type="scientific">Qingshengfaniella alkalisoli</name>
    <dbReference type="NCBI Taxonomy" id="2599296"/>
    <lineage>
        <taxon>Bacteria</taxon>
        <taxon>Pseudomonadati</taxon>
        <taxon>Pseudomonadota</taxon>
        <taxon>Alphaproteobacteria</taxon>
        <taxon>Rhodobacterales</taxon>
        <taxon>Paracoccaceae</taxon>
        <taxon>Qingshengfaniella</taxon>
    </lineage>
</organism>
<feature type="domain" description="HTH gntR-type" evidence="4">
    <location>
        <begin position="13"/>
        <end position="81"/>
    </location>
</feature>
<protein>
    <submittedName>
        <fullName evidence="5">FadR family transcriptional regulator</fullName>
    </submittedName>
</protein>
<dbReference type="Pfam" id="PF00392">
    <property type="entry name" value="GntR"/>
    <property type="match status" value="1"/>
</dbReference>
<keyword evidence="5" id="KW-0614">Plasmid</keyword>
<keyword evidence="3" id="KW-0804">Transcription</keyword>
<dbReference type="Gene3D" id="1.20.120.530">
    <property type="entry name" value="GntR ligand-binding domain-like"/>
    <property type="match status" value="1"/>
</dbReference>
<sequence length="240" mass="26790">MRPDGKDRSNRDWSLADQVYEEVLRRIVEGEFPENSKLPSENSLSEQLGVSRPVLRQALSQLRDDGIVLSRQGSGSYVHKRPAKAMLSFAPVGSIADIQRTFEFRITIESEAAALAAKRWNEQSLGRIEQALKALDGCIETGALGADADEEFHLAIASATDNHYFMSTRASMKPQILMGMNLARSLSLTVSSDRLKLVQSEHYEILDAIRRRDSDAAHKAMRRHVENARTRIFDGTPASH</sequence>
<dbReference type="PANTHER" id="PTHR43537:SF5">
    <property type="entry name" value="UXU OPERON TRANSCRIPTIONAL REGULATOR"/>
    <property type="match status" value="1"/>
</dbReference>
<proteinExistence type="predicted"/>
<dbReference type="SUPFAM" id="SSF46785">
    <property type="entry name" value="Winged helix' DNA-binding domain"/>
    <property type="match status" value="1"/>
</dbReference>